<dbReference type="Proteomes" id="UP001216558">
    <property type="component" value="Unassembled WGS sequence"/>
</dbReference>
<sequence length="73" mass="7570">MSDQEPRQTPEWVEDAKAEITGMAKEGVNHPSTAPVLTGAAIGAVAGALLPVISWPVGLAVGAGFALYQRIKK</sequence>
<organism evidence="2 3">
    <name type="scientific">Erythrobacter fulvus</name>
    <dbReference type="NCBI Taxonomy" id="2987523"/>
    <lineage>
        <taxon>Bacteria</taxon>
        <taxon>Pseudomonadati</taxon>
        <taxon>Pseudomonadota</taxon>
        <taxon>Alphaproteobacteria</taxon>
        <taxon>Sphingomonadales</taxon>
        <taxon>Erythrobacteraceae</taxon>
        <taxon>Erythrobacter/Porphyrobacter group</taxon>
        <taxon>Erythrobacter</taxon>
    </lineage>
</organism>
<evidence type="ECO:0000313" key="3">
    <source>
        <dbReference type="Proteomes" id="UP001216558"/>
    </source>
</evidence>
<keyword evidence="1" id="KW-1133">Transmembrane helix</keyword>
<dbReference type="RefSeq" id="WP_273675454.1">
    <property type="nucleotide sequence ID" value="NZ_JAQQXQ010000001.1"/>
</dbReference>
<accession>A0ABT5JL32</accession>
<comment type="caution">
    <text evidence="2">The sequence shown here is derived from an EMBL/GenBank/DDBJ whole genome shotgun (WGS) entry which is preliminary data.</text>
</comment>
<evidence type="ECO:0000313" key="2">
    <source>
        <dbReference type="EMBL" id="MDC8753216.1"/>
    </source>
</evidence>
<keyword evidence="1" id="KW-0472">Membrane</keyword>
<feature type="transmembrane region" description="Helical" evidence="1">
    <location>
        <begin position="40"/>
        <end position="68"/>
    </location>
</feature>
<keyword evidence="1" id="KW-0812">Transmembrane</keyword>
<evidence type="ECO:0000256" key="1">
    <source>
        <dbReference type="SAM" id="Phobius"/>
    </source>
</evidence>
<gene>
    <name evidence="2" type="ORF">OIK40_01010</name>
</gene>
<protein>
    <submittedName>
        <fullName evidence="2">Uncharacterized protein</fullName>
    </submittedName>
</protein>
<dbReference type="EMBL" id="JAQQXQ010000001">
    <property type="protein sequence ID" value="MDC8753216.1"/>
    <property type="molecule type" value="Genomic_DNA"/>
</dbReference>
<reference evidence="2 3" key="1">
    <citation type="submission" date="2022-10" db="EMBL/GenBank/DDBJ databases">
        <title>Erythrobacter sp. sf7 Genome sequencing.</title>
        <authorList>
            <person name="Park S."/>
        </authorList>
    </citation>
    <scope>NUCLEOTIDE SEQUENCE [LARGE SCALE GENOMIC DNA]</scope>
    <source>
        <strain evidence="3">sf7</strain>
    </source>
</reference>
<proteinExistence type="predicted"/>
<keyword evidence="3" id="KW-1185">Reference proteome</keyword>
<name>A0ABT5JL32_9SPHN</name>